<name>A0A8S5SI19_9VIRU</name>
<proteinExistence type="predicted"/>
<protein>
    <submittedName>
        <fullName evidence="1">Uncharacterized protein</fullName>
    </submittedName>
</protein>
<accession>A0A8S5SI19</accession>
<reference evidence="1" key="1">
    <citation type="journal article" date="2021" name="Proc. Natl. Acad. Sci. U.S.A.">
        <title>A Catalog of Tens of Thousands of Viruses from Human Metagenomes Reveals Hidden Associations with Chronic Diseases.</title>
        <authorList>
            <person name="Tisza M.J."/>
            <person name="Buck C.B."/>
        </authorList>
    </citation>
    <scope>NUCLEOTIDE SEQUENCE</scope>
    <source>
        <strain evidence="1">CtqZP6</strain>
    </source>
</reference>
<evidence type="ECO:0000313" key="1">
    <source>
        <dbReference type="EMBL" id="DAF50606.1"/>
    </source>
</evidence>
<sequence>MRTNHLVDPTFFFDAIEEFSFNYPIYVVNKAGDVDEYGNTKLKYERKTIRGSLQVQTKRERQSKDGNTAEVRYMFYCKSLYRIDVGDIIEYNGDFLRCNETHPYDEYGCREAALTMIQLAAYRDFADYIKYLRGEKLI</sequence>
<organism evidence="1">
    <name type="scientific">Phage sp. ctqZP6</name>
    <dbReference type="NCBI Taxonomy" id="2828010"/>
    <lineage>
        <taxon>Viruses</taxon>
    </lineage>
</organism>
<dbReference type="EMBL" id="BK032598">
    <property type="protein sequence ID" value="DAF50606.1"/>
    <property type="molecule type" value="Genomic_DNA"/>
</dbReference>